<accession>A0A0L6JYB5</accession>
<comment type="caution">
    <text evidence="1">The sequence shown here is derived from an EMBL/GenBank/DDBJ whole genome shotgun (WGS) entry which is preliminary data.</text>
</comment>
<keyword evidence="2" id="KW-1185">Reference proteome</keyword>
<evidence type="ECO:0000313" key="2">
    <source>
        <dbReference type="Proteomes" id="UP000036923"/>
    </source>
</evidence>
<proteinExistence type="predicted"/>
<dbReference type="Proteomes" id="UP000036923">
    <property type="component" value="Unassembled WGS sequence"/>
</dbReference>
<dbReference type="STRING" id="398512.Bccel_5732"/>
<dbReference type="RefSeq" id="WP_036940138.1">
    <property type="nucleotide sequence ID" value="NZ_JQKC01000010.1"/>
</dbReference>
<gene>
    <name evidence="1" type="ORF">Bccel_5732</name>
</gene>
<dbReference type="OrthoDB" id="1664281at2"/>
<dbReference type="AlphaFoldDB" id="A0A0L6JYB5"/>
<reference evidence="2" key="1">
    <citation type="submission" date="2015-07" db="EMBL/GenBank/DDBJ databases">
        <title>Near-Complete Genome Sequence of the Cellulolytic Bacterium Bacteroides (Pseudobacteroides) cellulosolvens ATCC 35603.</title>
        <authorList>
            <person name="Dassa B."/>
            <person name="Utturkar S.M."/>
            <person name="Klingeman D.M."/>
            <person name="Hurt R.A."/>
            <person name="Keller M."/>
            <person name="Xu J."/>
            <person name="Reddy Y.H.K."/>
            <person name="Borovok I."/>
            <person name="Grinberg I.R."/>
            <person name="Lamed R."/>
            <person name="Zhivin O."/>
            <person name="Bayer E.A."/>
            <person name="Brown S.D."/>
        </authorList>
    </citation>
    <scope>NUCLEOTIDE SEQUENCE [LARGE SCALE GENOMIC DNA]</scope>
    <source>
        <strain evidence="2">DSM 2933</strain>
    </source>
</reference>
<dbReference type="eggNOG" id="ENOG502ZBD9">
    <property type="taxonomic scope" value="Bacteria"/>
</dbReference>
<protein>
    <recommendedName>
        <fullName evidence="3">Iron-dependent peroxidase</fullName>
    </recommendedName>
</protein>
<evidence type="ECO:0008006" key="3">
    <source>
        <dbReference type="Google" id="ProtNLM"/>
    </source>
</evidence>
<dbReference type="EMBL" id="LGTC01000001">
    <property type="protein sequence ID" value="KNY30452.1"/>
    <property type="molecule type" value="Genomic_DNA"/>
</dbReference>
<name>A0A0L6JYB5_9FIRM</name>
<evidence type="ECO:0000313" key="1">
    <source>
        <dbReference type="EMBL" id="KNY30452.1"/>
    </source>
</evidence>
<organism evidence="1 2">
    <name type="scientific">Pseudobacteroides cellulosolvens ATCC 35603 = DSM 2933</name>
    <dbReference type="NCBI Taxonomy" id="398512"/>
    <lineage>
        <taxon>Bacteria</taxon>
        <taxon>Bacillati</taxon>
        <taxon>Bacillota</taxon>
        <taxon>Clostridia</taxon>
        <taxon>Eubacteriales</taxon>
        <taxon>Oscillospiraceae</taxon>
        <taxon>Pseudobacteroides</taxon>
    </lineage>
</organism>
<sequence length="229" mass="27534">MNYIWDIIIKARQLGIDETKIKFIAAKSYSPYMELSNENINFKDVEQEVELNPYYRFYEVFKYFFSLDNFEDLELRETLFDVTIHFLTSIDLMSGMNKREFYSRFIIADINNGLLGKEIREGFQLFDRMDKVVIAQNIIRLYITGEGLYLLKDTVRRIFHKSTIYANYETIDELLFYIPYERNDLNVAKFEFIKTIFLPINFRVEVYWMDHFGIIGTDETMKIDKIALY</sequence>